<feature type="region of interest" description="Disordered" evidence="1">
    <location>
        <begin position="260"/>
        <end position="284"/>
    </location>
</feature>
<dbReference type="EMBL" id="BQNB010017649">
    <property type="protein sequence ID" value="GJT65651.1"/>
    <property type="molecule type" value="Genomic_DNA"/>
</dbReference>
<accession>A0ABQ5FQL4</accession>
<protein>
    <submittedName>
        <fullName evidence="2">Uncharacterized protein</fullName>
    </submittedName>
</protein>
<reference evidence="2" key="2">
    <citation type="submission" date="2022-01" db="EMBL/GenBank/DDBJ databases">
        <authorList>
            <person name="Yamashiro T."/>
            <person name="Shiraishi A."/>
            <person name="Satake H."/>
            <person name="Nakayama K."/>
        </authorList>
    </citation>
    <scope>NUCLEOTIDE SEQUENCE</scope>
</reference>
<proteinExistence type="predicted"/>
<feature type="compositionally biased region" description="Acidic residues" evidence="1">
    <location>
        <begin position="119"/>
        <end position="134"/>
    </location>
</feature>
<gene>
    <name evidence="2" type="ORF">Tco_1017131</name>
</gene>
<feature type="compositionally biased region" description="Acidic residues" evidence="1">
    <location>
        <begin position="144"/>
        <end position="172"/>
    </location>
</feature>
<keyword evidence="3" id="KW-1185">Reference proteome</keyword>
<sequence>MGSATHYRNQARAPVMSSALFAVTYTSVYTDFEPGRVFWGADEEMSDGGSPRVITPPVPQDEDEHEPMFIQPHDPEYMPEPIYPEYIPLEDEHEFPAEEQPLPPVVSPIAESSGYVVESDPEEDPEEYEDDETEDGHVDYPMDGGEDGDDDDGDSFGDDADDDDEDKEDEKEEEHLALADSTIVVPTVELVSPPEGTEPVTPPPSTDITTTRARITVRLQASIYLLLEAEVERLLAMPTPPPSPLISLSSPSTEERLARCMASSAHSSPPPVPSPFLPSSGCPTQTQTLRIASTQALIDEVTAALPSPPLPPLPPSLYIPPPVDHRDDIPKSERPLRKRSCLFAQGSRYKVKESSTARPTRGREVDYGFVSTLDAEERRRGIREVRYGIRDTWVDPAEAVPEIAPMTVGEVNTRVTELVELHEHDTQDLYALLEDAQDSRTRISRWVTMDSQQVDLLMNDRIAHQETVLIVEEEAYASREAWAHAIGLSPAAHYELQTYREQVYETCSQMHQAEMVELRETNCRHQAQIVETLRVMRDMRREMGDMQTELLALREQHMRAR</sequence>
<evidence type="ECO:0000256" key="1">
    <source>
        <dbReference type="SAM" id="MobiDB-lite"/>
    </source>
</evidence>
<feature type="region of interest" description="Disordered" evidence="1">
    <location>
        <begin position="42"/>
        <end position="186"/>
    </location>
</feature>
<evidence type="ECO:0000313" key="2">
    <source>
        <dbReference type="EMBL" id="GJT65651.1"/>
    </source>
</evidence>
<comment type="caution">
    <text evidence="2">The sequence shown here is derived from an EMBL/GenBank/DDBJ whole genome shotgun (WGS) entry which is preliminary data.</text>
</comment>
<dbReference type="Proteomes" id="UP001151760">
    <property type="component" value="Unassembled WGS sequence"/>
</dbReference>
<name>A0ABQ5FQL4_9ASTR</name>
<evidence type="ECO:0000313" key="3">
    <source>
        <dbReference type="Proteomes" id="UP001151760"/>
    </source>
</evidence>
<organism evidence="2 3">
    <name type="scientific">Tanacetum coccineum</name>
    <dbReference type="NCBI Taxonomy" id="301880"/>
    <lineage>
        <taxon>Eukaryota</taxon>
        <taxon>Viridiplantae</taxon>
        <taxon>Streptophyta</taxon>
        <taxon>Embryophyta</taxon>
        <taxon>Tracheophyta</taxon>
        <taxon>Spermatophyta</taxon>
        <taxon>Magnoliopsida</taxon>
        <taxon>eudicotyledons</taxon>
        <taxon>Gunneridae</taxon>
        <taxon>Pentapetalae</taxon>
        <taxon>asterids</taxon>
        <taxon>campanulids</taxon>
        <taxon>Asterales</taxon>
        <taxon>Asteraceae</taxon>
        <taxon>Asteroideae</taxon>
        <taxon>Anthemideae</taxon>
        <taxon>Anthemidinae</taxon>
        <taxon>Tanacetum</taxon>
    </lineage>
</organism>
<reference evidence="2" key="1">
    <citation type="journal article" date="2022" name="Int. J. Mol. Sci.">
        <title>Draft Genome of Tanacetum Coccineum: Genomic Comparison of Closely Related Tanacetum-Family Plants.</title>
        <authorList>
            <person name="Yamashiro T."/>
            <person name="Shiraishi A."/>
            <person name="Nakayama K."/>
            <person name="Satake H."/>
        </authorList>
    </citation>
    <scope>NUCLEOTIDE SEQUENCE</scope>
</reference>